<comment type="caution">
    <text evidence="1">The sequence shown here is derived from an EMBL/GenBank/DDBJ whole genome shotgun (WGS) entry which is preliminary data.</text>
</comment>
<protein>
    <submittedName>
        <fullName evidence="1">Uncharacterized protein</fullName>
    </submittedName>
</protein>
<sequence length="154" mass="18036">MEIVGGTIIIQKPDPFLRKIKKKRTGELHIVDIPMVIPLEATVEKFPKKFKTKVYNARLNNILGFQIKNGNRILEIEREKLYTIKKVFYLHGFLAKTWHKGCIFHRKCHKCGKVGNTPKRCRVEQEMAQQLQQTRHISKITIFPKQVNEQTVTN</sequence>
<evidence type="ECO:0000313" key="2">
    <source>
        <dbReference type="Proteomes" id="UP001195483"/>
    </source>
</evidence>
<keyword evidence="2" id="KW-1185">Reference proteome</keyword>
<dbReference type="EMBL" id="JAEAOA010001358">
    <property type="protein sequence ID" value="KAK3599892.1"/>
    <property type="molecule type" value="Genomic_DNA"/>
</dbReference>
<name>A0AAE0SXJ3_9BIVA</name>
<organism evidence="1 2">
    <name type="scientific">Potamilus streckersoni</name>
    <dbReference type="NCBI Taxonomy" id="2493646"/>
    <lineage>
        <taxon>Eukaryota</taxon>
        <taxon>Metazoa</taxon>
        <taxon>Spiralia</taxon>
        <taxon>Lophotrochozoa</taxon>
        <taxon>Mollusca</taxon>
        <taxon>Bivalvia</taxon>
        <taxon>Autobranchia</taxon>
        <taxon>Heteroconchia</taxon>
        <taxon>Palaeoheterodonta</taxon>
        <taxon>Unionida</taxon>
        <taxon>Unionoidea</taxon>
        <taxon>Unionidae</taxon>
        <taxon>Ambleminae</taxon>
        <taxon>Lampsilini</taxon>
        <taxon>Potamilus</taxon>
    </lineage>
</organism>
<reference evidence="1" key="1">
    <citation type="journal article" date="2021" name="Genome Biol. Evol.">
        <title>A High-Quality Reference Genome for a Parasitic Bivalve with Doubly Uniparental Inheritance (Bivalvia: Unionida).</title>
        <authorList>
            <person name="Smith C.H."/>
        </authorList>
    </citation>
    <scope>NUCLEOTIDE SEQUENCE</scope>
    <source>
        <strain evidence="1">CHS0354</strain>
    </source>
</reference>
<dbReference type="AlphaFoldDB" id="A0AAE0SXJ3"/>
<proteinExistence type="predicted"/>
<accession>A0AAE0SXJ3</accession>
<dbReference type="Proteomes" id="UP001195483">
    <property type="component" value="Unassembled WGS sequence"/>
</dbReference>
<reference evidence="1" key="3">
    <citation type="submission" date="2023-05" db="EMBL/GenBank/DDBJ databases">
        <authorList>
            <person name="Smith C.H."/>
        </authorList>
    </citation>
    <scope>NUCLEOTIDE SEQUENCE</scope>
    <source>
        <strain evidence="1">CHS0354</strain>
        <tissue evidence="1">Mantle</tissue>
    </source>
</reference>
<evidence type="ECO:0000313" key="1">
    <source>
        <dbReference type="EMBL" id="KAK3599892.1"/>
    </source>
</evidence>
<reference evidence="1" key="2">
    <citation type="journal article" date="2021" name="Genome Biol. Evol.">
        <title>Developing a high-quality reference genome for a parasitic bivalve with doubly uniparental inheritance (Bivalvia: Unionida).</title>
        <authorList>
            <person name="Smith C.H."/>
        </authorList>
    </citation>
    <scope>NUCLEOTIDE SEQUENCE</scope>
    <source>
        <strain evidence="1">CHS0354</strain>
        <tissue evidence="1">Mantle</tissue>
    </source>
</reference>
<gene>
    <name evidence="1" type="ORF">CHS0354_022470</name>
</gene>